<dbReference type="Proteomes" id="UP000001915">
    <property type="component" value="Chromosome"/>
</dbReference>
<evidence type="ECO:0000313" key="2">
    <source>
        <dbReference type="EMBL" id="ADG70733.1"/>
    </source>
</evidence>
<feature type="transmembrane region" description="Helical" evidence="1">
    <location>
        <begin position="305"/>
        <end position="325"/>
    </location>
</feature>
<dbReference type="STRING" id="526224.Bmur_0632"/>
<name>D5U7E5_BRAM5</name>
<proteinExistence type="predicted"/>
<dbReference type="RefSeq" id="WP_013113159.1">
    <property type="nucleotide sequence ID" value="NC_014150.1"/>
</dbReference>
<dbReference type="KEGG" id="brm:Bmur_0632"/>
<keyword evidence="1" id="KW-1133">Transmembrane helix</keyword>
<evidence type="ECO:0000256" key="1">
    <source>
        <dbReference type="SAM" id="Phobius"/>
    </source>
</evidence>
<accession>D5U7E5</accession>
<dbReference type="HOGENOM" id="CLU_862415_0_0_12"/>
<sequence length="334" mass="38556">MKIIKNLITLSLFFIIFFILYFVIYFFKVLDTNNIYQNINADLIKNLMEHYFFAITIVAATSAMIVIGSLNKFVGNVSVVITIIVIAAVASIYPAYTVIFNKNIDYLRNELNDKSSLFIDENGKFLTKVDNYLIRVGYKLLDNTYKNAIFIDNTSQGKLYFSDYIYFTEKEISLHEVTEISGTTKTSKTSAVFPRNSLDNYISNFAADVIFGFEVFPIITAMLKIVTLSNIPPYAIIILFINFAVMFFSFYMLGLSLNSRQFIYHNILNAFVIYAVIKIIFAISIEHYNLLEFVVRNMNYWNMNIYLFSISLLIIVISLILKRILNNDKKTDTN</sequence>
<dbReference type="AlphaFoldDB" id="D5U7E5"/>
<dbReference type="OrthoDB" id="306699at2"/>
<keyword evidence="1" id="KW-0472">Membrane</keyword>
<gene>
    <name evidence="2" type="ordered locus">Bmur_0632</name>
</gene>
<feature type="transmembrane region" description="Helical" evidence="1">
    <location>
        <begin position="234"/>
        <end position="255"/>
    </location>
</feature>
<reference evidence="2 3" key="1">
    <citation type="journal article" date="2010" name="Stand. Genomic Sci.">
        <title>Complete genome sequence of Brachyspira murdochii type strain (56-150).</title>
        <authorList>
            <person name="Pati A."/>
            <person name="Sikorski J."/>
            <person name="Gronow S."/>
            <person name="Munk C."/>
            <person name="Lapidus A."/>
            <person name="Copeland A."/>
            <person name="Glavina Del Tio T."/>
            <person name="Nolan M."/>
            <person name="Lucas S."/>
            <person name="Chen F."/>
            <person name="Tice H."/>
            <person name="Cheng J.F."/>
            <person name="Han C."/>
            <person name="Detter J.C."/>
            <person name="Bruce D."/>
            <person name="Tapia R."/>
            <person name="Goodwin L."/>
            <person name="Pitluck S."/>
            <person name="Liolios K."/>
            <person name="Ivanova N."/>
            <person name="Mavromatis K."/>
            <person name="Mikhailova N."/>
            <person name="Chen A."/>
            <person name="Palaniappan K."/>
            <person name="Land M."/>
            <person name="Hauser L."/>
            <person name="Chang Y.J."/>
            <person name="Jeffries C.D."/>
            <person name="Spring S."/>
            <person name="Rohde M."/>
            <person name="Goker M."/>
            <person name="Bristow J."/>
            <person name="Eisen J.A."/>
            <person name="Markowitz V."/>
            <person name="Hugenholtz P."/>
            <person name="Kyrpides N.C."/>
            <person name="Klenk H.P."/>
        </authorList>
    </citation>
    <scope>NUCLEOTIDE SEQUENCE [LARGE SCALE GENOMIC DNA]</scope>
    <source>
        <strain evidence="3">ATCC 51284 / DSM 12563 / 56-150</strain>
    </source>
</reference>
<dbReference type="EMBL" id="CP001959">
    <property type="protein sequence ID" value="ADG70733.1"/>
    <property type="molecule type" value="Genomic_DNA"/>
</dbReference>
<feature type="transmembrane region" description="Helical" evidence="1">
    <location>
        <begin position="6"/>
        <end position="30"/>
    </location>
</feature>
<keyword evidence="1" id="KW-0812">Transmembrane</keyword>
<feature type="transmembrane region" description="Helical" evidence="1">
    <location>
        <begin position="267"/>
        <end position="285"/>
    </location>
</feature>
<evidence type="ECO:0000313" key="3">
    <source>
        <dbReference type="Proteomes" id="UP000001915"/>
    </source>
</evidence>
<protein>
    <submittedName>
        <fullName evidence="2">Uncharacterized protein</fullName>
    </submittedName>
</protein>
<feature type="transmembrane region" description="Helical" evidence="1">
    <location>
        <begin position="51"/>
        <end position="71"/>
    </location>
</feature>
<organism evidence="2 3">
    <name type="scientific">Brachyspira murdochii (strain ATCC 51284 / DSM 12563 / 56-150)</name>
    <name type="common">Serpulina murdochii</name>
    <dbReference type="NCBI Taxonomy" id="526224"/>
    <lineage>
        <taxon>Bacteria</taxon>
        <taxon>Pseudomonadati</taxon>
        <taxon>Spirochaetota</taxon>
        <taxon>Spirochaetia</taxon>
        <taxon>Brachyspirales</taxon>
        <taxon>Brachyspiraceae</taxon>
        <taxon>Brachyspira</taxon>
    </lineage>
</organism>
<feature type="transmembrane region" description="Helical" evidence="1">
    <location>
        <begin position="205"/>
        <end position="228"/>
    </location>
</feature>
<feature type="transmembrane region" description="Helical" evidence="1">
    <location>
        <begin position="77"/>
        <end position="99"/>
    </location>
</feature>